<evidence type="ECO:0000313" key="9">
    <source>
        <dbReference type="Proteomes" id="UP000006048"/>
    </source>
</evidence>
<dbReference type="Gene3D" id="1.10.10.10">
    <property type="entry name" value="Winged helix-like DNA-binding domain superfamily/Winged helix DNA-binding domain"/>
    <property type="match status" value="2"/>
</dbReference>
<keyword evidence="4 5" id="KW-0963">Cytoplasm</keyword>
<dbReference type="InterPro" id="IPR053926">
    <property type="entry name" value="RecX_HTH_1st"/>
</dbReference>
<dbReference type="GO" id="GO:0005737">
    <property type="term" value="C:cytoplasm"/>
    <property type="evidence" value="ECO:0007669"/>
    <property type="project" value="UniProtKB-SubCell"/>
</dbReference>
<dbReference type="HAMAP" id="MF_01114">
    <property type="entry name" value="RecX"/>
    <property type="match status" value="1"/>
</dbReference>
<feature type="domain" description="RecX third three-helical" evidence="6">
    <location>
        <begin position="102"/>
        <end position="148"/>
    </location>
</feature>
<accession>I4B667</accession>
<proteinExistence type="inferred from homology"/>
<organism evidence="8 9">
    <name type="scientific">Turneriella parva (strain ATCC BAA-1111 / DSM 21527 / NCTC 11395 / H)</name>
    <name type="common">Leptospira parva</name>
    <dbReference type="NCBI Taxonomy" id="869212"/>
    <lineage>
        <taxon>Bacteria</taxon>
        <taxon>Pseudomonadati</taxon>
        <taxon>Spirochaetota</taxon>
        <taxon>Spirochaetia</taxon>
        <taxon>Leptospirales</taxon>
        <taxon>Leptospiraceae</taxon>
        <taxon>Turneriella</taxon>
    </lineage>
</organism>
<dbReference type="KEGG" id="tpx:Turpa_2128"/>
<dbReference type="PANTHER" id="PTHR33602">
    <property type="entry name" value="REGULATORY PROTEIN RECX FAMILY PROTEIN"/>
    <property type="match status" value="1"/>
</dbReference>
<comment type="subcellular location">
    <subcellularLocation>
        <location evidence="1 5">Cytoplasm</location>
    </subcellularLocation>
</comment>
<protein>
    <recommendedName>
        <fullName evidence="3 5">Regulatory protein RecX</fullName>
    </recommendedName>
</protein>
<evidence type="ECO:0000313" key="8">
    <source>
        <dbReference type="EMBL" id="AFM12774.1"/>
    </source>
</evidence>
<dbReference type="STRING" id="869212.Turpa_2128"/>
<dbReference type="Proteomes" id="UP000006048">
    <property type="component" value="Chromosome"/>
</dbReference>
<dbReference type="HOGENOM" id="CLU_066607_3_1_12"/>
<dbReference type="EMBL" id="CP002959">
    <property type="protein sequence ID" value="AFM12774.1"/>
    <property type="molecule type" value="Genomic_DNA"/>
</dbReference>
<dbReference type="PANTHER" id="PTHR33602:SF1">
    <property type="entry name" value="REGULATORY PROTEIN RECX FAMILY PROTEIN"/>
    <property type="match status" value="1"/>
</dbReference>
<evidence type="ECO:0000256" key="1">
    <source>
        <dbReference type="ARBA" id="ARBA00004496"/>
    </source>
</evidence>
<reference evidence="8 9" key="1">
    <citation type="submission" date="2012-06" db="EMBL/GenBank/DDBJ databases">
        <title>The complete chromosome of genome of Turneriella parva DSM 21527.</title>
        <authorList>
            <consortium name="US DOE Joint Genome Institute (JGI-PGF)"/>
            <person name="Lucas S."/>
            <person name="Han J."/>
            <person name="Lapidus A."/>
            <person name="Bruce D."/>
            <person name="Goodwin L."/>
            <person name="Pitluck S."/>
            <person name="Peters L."/>
            <person name="Kyrpides N."/>
            <person name="Mavromatis K."/>
            <person name="Ivanova N."/>
            <person name="Mikhailova N."/>
            <person name="Chertkov O."/>
            <person name="Detter J.C."/>
            <person name="Tapia R."/>
            <person name="Han C."/>
            <person name="Land M."/>
            <person name="Hauser L."/>
            <person name="Markowitz V."/>
            <person name="Cheng J.-F."/>
            <person name="Hugenholtz P."/>
            <person name="Woyke T."/>
            <person name="Wu D."/>
            <person name="Gronow S."/>
            <person name="Wellnitz S."/>
            <person name="Brambilla E."/>
            <person name="Klenk H.-P."/>
            <person name="Eisen J.A."/>
        </authorList>
    </citation>
    <scope>NUCLEOTIDE SEQUENCE [LARGE SCALE GENOMIC DNA]</scope>
    <source>
        <strain evidence="9">ATCC BAA-1111 / DSM 21527 / NCTC 11395 / H</strain>
    </source>
</reference>
<feature type="domain" description="RecX first three-helical" evidence="7">
    <location>
        <begin position="15"/>
        <end position="53"/>
    </location>
</feature>
<evidence type="ECO:0000256" key="2">
    <source>
        <dbReference type="ARBA" id="ARBA00009695"/>
    </source>
</evidence>
<evidence type="ECO:0000259" key="7">
    <source>
        <dbReference type="Pfam" id="PF21982"/>
    </source>
</evidence>
<evidence type="ECO:0000259" key="6">
    <source>
        <dbReference type="Pfam" id="PF21981"/>
    </source>
</evidence>
<dbReference type="AlphaFoldDB" id="I4B667"/>
<evidence type="ECO:0000256" key="5">
    <source>
        <dbReference type="HAMAP-Rule" id="MF_01114"/>
    </source>
</evidence>
<dbReference type="Pfam" id="PF21981">
    <property type="entry name" value="RecX_HTH3"/>
    <property type="match status" value="1"/>
</dbReference>
<dbReference type="InterPro" id="IPR036388">
    <property type="entry name" value="WH-like_DNA-bd_sf"/>
</dbReference>
<keyword evidence="9" id="KW-1185">Reference proteome</keyword>
<dbReference type="RefSeq" id="WP_014803280.1">
    <property type="nucleotide sequence ID" value="NC_018020.1"/>
</dbReference>
<evidence type="ECO:0000256" key="3">
    <source>
        <dbReference type="ARBA" id="ARBA00018111"/>
    </source>
</evidence>
<evidence type="ECO:0000256" key="4">
    <source>
        <dbReference type="ARBA" id="ARBA00022490"/>
    </source>
</evidence>
<dbReference type="OrthoDB" id="5641919at2"/>
<dbReference type="GO" id="GO:0006282">
    <property type="term" value="P:regulation of DNA repair"/>
    <property type="evidence" value="ECO:0007669"/>
    <property type="project" value="UniProtKB-UniRule"/>
</dbReference>
<name>I4B667_TURPD</name>
<dbReference type="Pfam" id="PF21982">
    <property type="entry name" value="RecX_HTH1"/>
    <property type="match status" value="1"/>
</dbReference>
<dbReference type="InterPro" id="IPR003783">
    <property type="entry name" value="Regulatory_RecX"/>
</dbReference>
<dbReference type="InterPro" id="IPR053925">
    <property type="entry name" value="RecX_HTH_3rd"/>
</dbReference>
<comment type="function">
    <text evidence="5">Modulates RecA activity.</text>
</comment>
<gene>
    <name evidence="5" type="primary">recX</name>
    <name evidence="8" type="ordered locus">Turpa_2128</name>
</gene>
<comment type="similarity">
    <text evidence="2 5">Belongs to the RecX family.</text>
</comment>
<sequence length="158" mass="17958">MQSRRKKEKTPPPLYDRAVALAARRLRSASELKKKLVGEGYDEDEVDVALQRLGEVHLIDDNLVAHSISRRYADRGNRFIVQKMKEKGVAAEQESAIENLADEYERALAAGQKKLRSLGKFEPRVQGQKLYQHLAMRGFAGSVVQKVVRELTRLDDIE</sequence>